<evidence type="ECO:0000256" key="1">
    <source>
        <dbReference type="SAM" id="MobiDB-lite"/>
    </source>
</evidence>
<dbReference type="RefSeq" id="WP_104981122.1">
    <property type="nucleotide sequence ID" value="NZ_CP012673.1"/>
</dbReference>
<dbReference type="AlphaFoldDB" id="A0A2L0ESM8"/>
<dbReference type="Proteomes" id="UP000238348">
    <property type="component" value="Chromosome"/>
</dbReference>
<proteinExistence type="predicted"/>
<evidence type="ECO:0000313" key="3">
    <source>
        <dbReference type="EMBL" id="AUX42284.1"/>
    </source>
</evidence>
<evidence type="ECO:0008006" key="5">
    <source>
        <dbReference type="Google" id="ProtNLM"/>
    </source>
</evidence>
<feature type="compositionally biased region" description="Low complexity" evidence="1">
    <location>
        <begin position="41"/>
        <end position="73"/>
    </location>
</feature>
<keyword evidence="2" id="KW-0732">Signal</keyword>
<evidence type="ECO:0000313" key="4">
    <source>
        <dbReference type="Proteomes" id="UP000238348"/>
    </source>
</evidence>
<name>A0A2L0ESM8_SORCE</name>
<reference evidence="3 4" key="1">
    <citation type="submission" date="2015-09" db="EMBL/GenBank/DDBJ databases">
        <title>Sorangium comparison.</title>
        <authorList>
            <person name="Zaburannyi N."/>
            <person name="Bunk B."/>
            <person name="Overmann J."/>
            <person name="Mueller R."/>
        </authorList>
    </citation>
    <scope>NUCLEOTIDE SEQUENCE [LARGE SCALE GENOMIC DNA]</scope>
    <source>
        <strain evidence="3 4">So ce26</strain>
    </source>
</reference>
<feature type="compositionally biased region" description="Low complexity" evidence="1">
    <location>
        <begin position="23"/>
        <end position="33"/>
    </location>
</feature>
<sequence>MVRLNASLWLLVLALAGGAMPGCATPAASSTPPVSGPPAPAAVASTPAAAGAHTPTANPTASAGAPATSTATAPPSPPQAPRTWNLGTPDAVDMARLGELVGAFQDRLLDGQLVDLSAPARALGAEPREADRLEQVAPWRAEQIEANLDEDGDLERVVDIVACGTADGAPPDTTPDPSFPSAKQCRGYLIHLVAWLDPGPTGARALGYQQLSLPYDVNGDASVTVRAEPVHTDKHQDTILRTRLRLEAGTTEVTDEIHVYALRKGRIEKILDHQSYWTHSHVGGNDVGHPASMALVGKPPRVLEVTDDVTGKKTRLRFDPTSFRYR</sequence>
<feature type="signal peptide" evidence="2">
    <location>
        <begin position="1"/>
        <end position="24"/>
    </location>
</feature>
<dbReference type="EMBL" id="CP012673">
    <property type="protein sequence ID" value="AUX42284.1"/>
    <property type="molecule type" value="Genomic_DNA"/>
</dbReference>
<accession>A0A2L0ESM8</accession>
<protein>
    <recommendedName>
        <fullName evidence="5">Secreted protein</fullName>
    </recommendedName>
</protein>
<gene>
    <name evidence="3" type="ORF">SOCE26_037140</name>
</gene>
<organism evidence="3 4">
    <name type="scientific">Sorangium cellulosum</name>
    <name type="common">Polyangium cellulosum</name>
    <dbReference type="NCBI Taxonomy" id="56"/>
    <lineage>
        <taxon>Bacteria</taxon>
        <taxon>Pseudomonadati</taxon>
        <taxon>Myxococcota</taxon>
        <taxon>Polyangia</taxon>
        <taxon>Polyangiales</taxon>
        <taxon>Polyangiaceae</taxon>
        <taxon>Sorangium</taxon>
    </lineage>
</organism>
<feature type="chain" id="PRO_5014824016" description="Secreted protein" evidence="2">
    <location>
        <begin position="25"/>
        <end position="326"/>
    </location>
</feature>
<evidence type="ECO:0000256" key="2">
    <source>
        <dbReference type="SAM" id="SignalP"/>
    </source>
</evidence>
<feature type="region of interest" description="Disordered" evidence="1">
    <location>
        <begin position="23"/>
        <end position="86"/>
    </location>
</feature>